<accession>D8RVD5</accession>
<keyword evidence="3" id="KW-1185">Reference proteome</keyword>
<evidence type="ECO:0000313" key="2">
    <source>
        <dbReference type="EMBL" id="EFJ23937.1"/>
    </source>
</evidence>
<evidence type="ECO:0000313" key="3">
    <source>
        <dbReference type="Proteomes" id="UP000001514"/>
    </source>
</evidence>
<feature type="compositionally biased region" description="Basic residues" evidence="1">
    <location>
        <begin position="343"/>
        <end position="352"/>
    </location>
</feature>
<dbReference type="InParanoid" id="D8RVD5"/>
<dbReference type="Gramene" id="EFJ23937">
    <property type="protein sequence ID" value="EFJ23937"/>
    <property type="gene ID" value="SELMODRAFT_442695"/>
</dbReference>
<feature type="compositionally biased region" description="Low complexity" evidence="1">
    <location>
        <begin position="226"/>
        <end position="237"/>
    </location>
</feature>
<gene>
    <name evidence="2" type="ORF">SELMODRAFT_442695</name>
</gene>
<dbReference type="HOGENOM" id="CLU_740561_0_0_1"/>
<feature type="compositionally biased region" description="Low complexity" evidence="1">
    <location>
        <begin position="276"/>
        <end position="289"/>
    </location>
</feature>
<name>D8RVD5_SELML</name>
<dbReference type="EMBL" id="GL377591">
    <property type="protein sequence ID" value="EFJ23937.1"/>
    <property type="molecule type" value="Genomic_DNA"/>
</dbReference>
<feature type="region of interest" description="Disordered" evidence="1">
    <location>
        <begin position="260"/>
        <end position="289"/>
    </location>
</feature>
<feature type="compositionally biased region" description="Polar residues" evidence="1">
    <location>
        <begin position="261"/>
        <end position="275"/>
    </location>
</feature>
<feature type="region of interest" description="Disordered" evidence="1">
    <location>
        <begin position="343"/>
        <end position="374"/>
    </location>
</feature>
<evidence type="ECO:0000256" key="1">
    <source>
        <dbReference type="SAM" id="MobiDB-lite"/>
    </source>
</evidence>
<organism evidence="3">
    <name type="scientific">Selaginella moellendorffii</name>
    <name type="common">Spikemoss</name>
    <dbReference type="NCBI Taxonomy" id="88036"/>
    <lineage>
        <taxon>Eukaryota</taxon>
        <taxon>Viridiplantae</taxon>
        <taxon>Streptophyta</taxon>
        <taxon>Embryophyta</taxon>
        <taxon>Tracheophyta</taxon>
        <taxon>Lycopodiopsida</taxon>
        <taxon>Selaginellales</taxon>
        <taxon>Selaginellaceae</taxon>
        <taxon>Selaginella</taxon>
    </lineage>
</organism>
<feature type="compositionally biased region" description="Basic residues" evidence="1">
    <location>
        <begin position="359"/>
        <end position="374"/>
    </location>
</feature>
<dbReference type="KEGG" id="smo:SELMODRAFT_442695"/>
<protein>
    <submittedName>
        <fullName evidence="2">Uncharacterized protein</fullName>
    </submittedName>
</protein>
<dbReference type="AlphaFoldDB" id="D8RVD5"/>
<feature type="region of interest" description="Disordered" evidence="1">
    <location>
        <begin position="86"/>
        <end position="132"/>
    </location>
</feature>
<sequence length="374" mass="41873">MSSSSSSSPLSPNSFQFNRHEELLSKTDTNLLLPPFFTKSPLSFHEDRSIMAGENIDFGDGFCSPVEEPLSPTSYLVRPQEIQEVEDDGDHDFQPDSSSDDLFSSEEAESSSSNHRLRSAATTSNKPKKKKQTLAELMNFDASRQSREESLSLLRKSRQRLLEKSKSQQQQQQRHLHGKESLLILAVCGGKKPTLDHLIPSSSSNSSSRRRSCNEPSPLKSSIPRSKSSALRTSSSSNYEVNLTKSKSVGAASYVVRVDQTGGSSSGAPRVNQQRSSSSGRKSSVSFAASSSVVATSDSMVTVMDRYQQRIKEEHSRKHGSSYLPYKRALLSLFFPLPSLWSSHHHHRHRNHQQQQQQYHHHQQQHHHQTVAYS</sequence>
<feature type="region of interest" description="Disordered" evidence="1">
    <location>
        <begin position="196"/>
        <end position="239"/>
    </location>
</feature>
<dbReference type="Proteomes" id="UP000001514">
    <property type="component" value="Unassembled WGS sequence"/>
</dbReference>
<proteinExistence type="predicted"/>
<reference evidence="2 3" key="1">
    <citation type="journal article" date="2011" name="Science">
        <title>The Selaginella genome identifies genetic changes associated with the evolution of vascular plants.</title>
        <authorList>
            <person name="Banks J.A."/>
            <person name="Nishiyama T."/>
            <person name="Hasebe M."/>
            <person name="Bowman J.L."/>
            <person name="Gribskov M."/>
            <person name="dePamphilis C."/>
            <person name="Albert V.A."/>
            <person name="Aono N."/>
            <person name="Aoyama T."/>
            <person name="Ambrose B.A."/>
            <person name="Ashton N.W."/>
            <person name="Axtell M.J."/>
            <person name="Barker E."/>
            <person name="Barker M.S."/>
            <person name="Bennetzen J.L."/>
            <person name="Bonawitz N.D."/>
            <person name="Chapple C."/>
            <person name="Cheng C."/>
            <person name="Correa L.G."/>
            <person name="Dacre M."/>
            <person name="DeBarry J."/>
            <person name="Dreyer I."/>
            <person name="Elias M."/>
            <person name="Engstrom E.M."/>
            <person name="Estelle M."/>
            <person name="Feng L."/>
            <person name="Finet C."/>
            <person name="Floyd S.K."/>
            <person name="Frommer W.B."/>
            <person name="Fujita T."/>
            <person name="Gramzow L."/>
            <person name="Gutensohn M."/>
            <person name="Harholt J."/>
            <person name="Hattori M."/>
            <person name="Heyl A."/>
            <person name="Hirai T."/>
            <person name="Hiwatashi Y."/>
            <person name="Ishikawa M."/>
            <person name="Iwata M."/>
            <person name="Karol K.G."/>
            <person name="Koehler B."/>
            <person name="Kolukisaoglu U."/>
            <person name="Kubo M."/>
            <person name="Kurata T."/>
            <person name="Lalonde S."/>
            <person name="Li K."/>
            <person name="Li Y."/>
            <person name="Litt A."/>
            <person name="Lyons E."/>
            <person name="Manning G."/>
            <person name="Maruyama T."/>
            <person name="Michael T.P."/>
            <person name="Mikami K."/>
            <person name="Miyazaki S."/>
            <person name="Morinaga S."/>
            <person name="Murata T."/>
            <person name="Mueller-Roeber B."/>
            <person name="Nelson D.R."/>
            <person name="Obara M."/>
            <person name="Oguri Y."/>
            <person name="Olmstead R.G."/>
            <person name="Onodera N."/>
            <person name="Petersen B.L."/>
            <person name="Pils B."/>
            <person name="Prigge M."/>
            <person name="Rensing S.A."/>
            <person name="Riano-Pachon D.M."/>
            <person name="Roberts A.W."/>
            <person name="Sato Y."/>
            <person name="Scheller H.V."/>
            <person name="Schulz B."/>
            <person name="Schulz C."/>
            <person name="Shakirov E.V."/>
            <person name="Shibagaki N."/>
            <person name="Shinohara N."/>
            <person name="Shippen D.E."/>
            <person name="Soerensen I."/>
            <person name="Sotooka R."/>
            <person name="Sugimoto N."/>
            <person name="Sugita M."/>
            <person name="Sumikawa N."/>
            <person name="Tanurdzic M."/>
            <person name="Theissen G."/>
            <person name="Ulvskov P."/>
            <person name="Wakazuki S."/>
            <person name="Weng J.K."/>
            <person name="Willats W.W."/>
            <person name="Wipf D."/>
            <person name="Wolf P.G."/>
            <person name="Yang L."/>
            <person name="Zimmer A.D."/>
            <person name="Zhu Q."/>
            <person name="Mitros T."/>
            <person name="Hellsten U."/>
            <person name="Loque D."/>
            <person name="Otillar R."/>
            <person name="Salamov A."/>
            <person name="Schmutz J."/>
            <person name="Shapiro H."/>
            <person name="Lindquist E."/>
            <person name="Lucas S."/>
            <person name="Rokhsar D."/>
            <person name="Grigoriev I.V."/>
        </authorList>
    </citation>
    <scope>NUCLEOTIDE SEQUENCE [LARGE SCALE GENOMIC DNA]</scope>
</reference>